<dbReference type="PRINTS" id="PR00182">
    <property type="entry name" value="ECOLNEIPORIN"/>
</dbReference>
<keyword evidence="2 4" id="KW-0732">Signal</keyword>
<evidence type="ECO:0000256" key="4">
    <source>
        <dbReference type="SAM" id="SignalP"/>
    </source>
</evidence>
<evidence type="ECO:0000256" key="3">
    <source>
        <dbReference type="ARBA" id="ARBA00023136"/>
    </source>
</evidence>
<dbReference type="EMBL" id="JRWP01000017">
    <property type="protein sequence ID" value="KGY08920.1"/>
    <property type="molecule type" value="Genomic_DNA"/>
</dbReference>
<feature type="chain" id="PRO_5002022365" evidence="4">
    <location>
        <begin position="26"/>
        <end position="358"/>
    </location>
</feature>
<dbReference type="SUPFAM" id="SSF56935">
    <property type="entry name" value="Porins"/>
    <property type="match status" value="1"/>
</dbReference>
<dbReference type="Gene3D" id="2.40.160.10">
    <property type="entry name" value="Porin"/>
    <property type="match status" value="1"/>
</dbReference>
<dbReference type="InterPro" id="IPR033900">
    <property type="entry name" value="Gram_neg_porin_domain"/>
</dbReference>
<evidence type="ECO:0000256" key="2">
    <source>
        <dbReference type="ARBA" id="ARBA00022729"/>
    </source>
</evidence>
<evidence type="ECO:0000256" key="1">
    <source>
        <dbReference type="ARBA" id="ARBA00004571"/>
    </source>
</evidence>
<proteinExistence type="predicted"/>
<dbReference type="PANTHER" id="PTHR34501">
    <property type="entry name" value="PROTEIN YDDL-RELATED"/>
    <property type="match status" value="1"/>
</dbReference>
<dbReference type="GO" id="GO:0015288">
    <property type="term" value="F:porin activity"/>
    <property type="evidence" value="ECO:0007669"/>
    <property type="project" value="InterPro"/>
</dbReference>
<sequence length="358" mass="39396">MSHFKKTLLGAVIAATTMAAGTAHAYMIGDPNDANVEVYGVVSISAVDYNAKKFDATGKEVDGDGMVLENESRVGFRAAKTMNDSLEAFMQIESGWVLDDGAKLGNRDTFVGFRGDDWGSVRFGRMLTPMYELVDWPYSASNMGTTFDRGWRAGERFNFDRKSQMGRYDSPMFGDMVKFSLAGGNGSSNSADSMFVGGSVSVTPIDRLTLHAAFEAANETEFDTDLIGDTSAFFGGFQFNLMDNWNVAGAYKTAGFEADKKGGAYEEREIDAFSLQTNYFMGDFNFRLGYANQTGDTDSKSDKELDFTTVTGEVGYSMNSVYTFVRIAQHSGTYRSDTELAGKEYDDLMIRVGTEWTF</sequence>
<dbReference type="STRING" id="379097.SE23_12480"/>
<dbReference type="AlphaFoldDB" id="A0A0A5HXA7"/>
<evidence type="ECO:0000259" key="5">
    <source>
        <dbReference type="Pfam" id="PF13609"/>
    </source>
</evidence>
<dbReference type="RefSeq" id="WP_038190328.1">
    <property type="nucleotide sequence ID" value="NZ_JRWP01000017.1"/>
</dbReference>
<reference evidence="6 7" key="1">
    <citation type="submission" date="2014-10" db="EMBL/GenBank/DDBJ databases">
        <title>Genome sequencing of Vibrio sinaloensis T08.</title>
        <authorList>
            <person name="Chan K.-G."/>
            <person name="Mohamad N.I."/>
        </authorList>
    </citation>
    <scope>NUCLEOTIDE SEQUENCE [LARGE SCALE GENOMIC DNA]</scope>
    <source>
        <strain evidence="6 7">T08</strain>
    </source>
</reference>
<dbReference type="GO" id="GO:0009279">
    <property type="term" value="C:cell outer membrane"/>
    <property type="evidence" value="ECO:0007669"/>
    <property type="project" value="UniProtKB-SubCell"/>
</dbReference>
<dbReference type="CDD" id="cd00342">
    <property type="entry name" value="gram_neg_porins"/>
    <property type="match status" value="1"/>
</dbReference>
<evidence type="ECO:0000313" key="6">
    <source>
        <dbReference type="EMBL" id="KGY08920.1"/>
    </source>
</evidence>
<comment type="subcellular location">
    <subcellularLocation>
        <location evidence="1">Cell outer membrane</location>
        <topology evidence="1">Multi-pass membrane protein</topology>
    </subcellularLocation>
</comment>
<dbReference type="GO" id="GO:0034220">
    <property type="term" value="P:monoatomic ion transmembrane transport"/>
    <property type="evidence" value="ECO:0007669"/>
    <property type="project" value="InterPro"/>
</dbReference>
<organism evidence="6 7">
    <name type="scientific">Photobacterium sp. (strain ATCC 43367)</name>
    <dbReference type="NCBI Taxonomy" id="379097"/>
    <lineage>
        <taxon>Bacteria</taxon>
        <taxon>Pseudomonadati</taxon>
        <taxon>Pseudomonadota</taxon>
        <taxon>Gammaproteobacteria</taxon>
        <taxon>Vibrionales</taxon>
        <taxon>Vibrionaceae</taxon>
        <taxon>Vibrio</taxon>
        <taxon>Vibrio oreintalis group</taxon>
    </lineage>
</organism>
<dbReference type="InterPro" id="IPR050298">
    <property type="entry name" value="Gram-neg_bact_OMP"/>
</dbReference>
<dbReference type="PANTHER" id="PTHR34501:SF2">
    <property type="entry name" value="OUTER MEMBRANE PORIN F-RELATED"/>
    <property type="match status" value="1"/>
</dbReference>
<feature type="domain" description="Porin" evidence="5">
    <location>
        <begin position="13"/>
        <end position="320"/>
    </location>
</feature>
<name>A0A0A5HXA7_PHOS4</name>
<comment type="caution">
    <text evidence="6">The sequence shown here is derived from an EMBL/GenBank/DDBJ whole genome shotgun (WGS) entry which is preliminary data.</text>
</comment>
<dbReference type="Proteomes" id="UP000030451">
    <property type="component" value="Unassembled WGS sequence"/>
</dbReference>
<keyword evidence="3" id="KW-0472">Membrane</keyword>
<accession>A0A0A5HXA7</accession>
<protein>
    <submittedName>
        <fullName evidence="6">Porin</fullName>
    </submittedName>
</protein>
<dbReference type="InterPro" id="IPR001702">
    <property type="entry name" value="Porin_Gram-ve"/>
</dbReference>
<dbReference type="InterPro" id="IPR023614">
    <property type="entry name" value="Porin_dom_sf"/>
</dbReference>
<feature type="signal peptide" evidence="4">
    <location>
        <begin position="1"/>
        <end position="25"/>
    </location>
</feature>
<dbReference type="Pfam" id="PF13609">
    <property type="entry name" value="Porin_4"/>
    <property type="match status" value="1"/>
</dbReference>
<gene>
    <name evidence="6" type="ORF">NM06_09330</name>
</gene>
<evidence type="ECO:0000313" key="7">
    <source>
        <dbReference type="Proteomes" id="UP000030451"/>
    </source>
</evidence>
<dbReference type="OrthoDB" id="8173690at2"/>